<dbReference type="SUPFAM" id="SSF53756">
    <property type="entry name" value="UDP-Glycosyltransferase/glycogen phosphorylase"/>
    <property type="match status" value="1"/>
</dbReference>
<dbReference type="PANTHER" id="PTHR12526:SF630">
    <property type="entry name" value="GLYCOSYLTRANSFERASE"/>
    <property type="match status" value="1"/>
</dbReference>
<reference evidence="3 4" key="1">
    <citation type="submission" date="2019-06" db="EMBL/GenBank/DDBJ databases">
        <title>Flavobacteriaceae Paucihalobacterium erythroidium CWB-1, complete genome.</title>
        <authorList>
            <person name="Wu S."/>
        </authorList>
    </citation>
    <scope>NUCLEOTIDE SEQUENCE [LARGE SCALE GENOMIC DNA]</scope>
    <source>
        <strain evidence="3 4">CWB-1</strain>
    </source>
</reference>
<dbReference type="Pfam" id="PF00534">
    <property type="entry name" value="Glycos_transf_1"/>
    <property type="match status" value="1"/>
</dbReference>
<dbReference type="Gene3D" id="3.40.50.2000">
    <property type="entry name" value="Glycogen Phosphorylase B"/>
    <property type="match status" value="2"/>
</dbReference>
<sequence>MKIDFIISALSSGGAERVAAIVANSLAKNYEHEISVITFYEEKEEDYHLDPAIKRIKLSNPKFVPNPALKNMFGLIKYYKFKENRPDIIISFITLTNLISIIVAKLFSIKIIAQEHNSHLRYMEGRKKISNFTKKHVYKMANVVTLLTSFDIEFYNKHGVNTYVMPNPCSFTPIIDNKHKREKSILAVGNLTRFHHKGFDNLIKLIAPILKKNPDWKLKIAGTGDGDVGLNYLKQLAKENHILDKIEFIGFIKNIAEVMIQSSIFILPSRFEGLPMVLLEAMSQGMACIAYDCKTGPSDIIEHNINGLLIEDQNMIKMQHALNELIINESLRQKLSENGIKSLDKYHISNITKRYENLILKIVNNS</sequence>
<feature type="domain" description="Glycosyl transferase family 1" evidence="1">
    <location>
        <begin position="178"/>
        <end position="341"/>
    </location>
</feature>
<keyword evidence="3" id="KW-0808">Transferase</keyword>
<dbReference type="InterPro" id="IPR001296">
    <property type="entry name" value="Glyco_trans_1"/>
</dbReference>
<dbReference type="Proteomes" id="UP000317332">
    <property type="component" value="Unassembled WGS sequence"/>
</dbReference>
<name>A0A506PHT2_9FLAO</name>
<dbReference type="OrthoDB" id="9811239at2"/>
<dbReference type="EMBL" id="VHIQ01000004">
    <property type="protein sequence ID" value="TPV33371.1"/>
    <property type="molecule type" value="Genomic_DNA"/>
</dbReference>
<accession>A0A506PHT2</accession>
<evidence type="ECO:0000259" key="1">
    <source>
        <dbReference type="Pfam" id="PF00534"/>
    </source>
</evidence>
<dbReference type="RefSeq" id="WP_140990333.1">
    <property type="nucleotide sequence ID" value="NZ_VHIQ01000004.1"/>
</dbReference>
<feature type="domain" description="Glycosyltransferase subfamily 4-like N-terminal" evidence="2">
    <location>
        <begin position="13"/>
        <end position="167"/>
    </location>
</feature>
<dbReference type="PANTHER" id="PTHR12526">
    <property type="entry name" value="GLYCOSYLTRANSFERASE"/>
    <property type="match status" value="1"/>
</dbReference>
<comment type="caution">
    <text evidence="3">The sequence shown here is derived from an EMBL/GenBank/DDBJ whole genome shotgun (WGS) entry which is preliminary data.</text>
</comment>
<keyword evidence="4" id="KW-1185">Reference proteome</keyword>
<gene>
    <name evidence="3" type="ORF">FJ651_09775</name>
</gene>
<organism evidence="3 4">
    <name type="scientific">Paucihalobacter ruber</name>
    <dbReference type="NCBI Taxonomy" id="2567861"/>
    <lineage>
        <taxon>Bacteria</taxon>
        <taxon>Pseudomonadati</taxon>
        <taxon>Bacteroidota</taxon>
        <taxon>Flavobacteriia</taxon>
        <taxon>Flavobacteriales</taxon>
        <taxon>Flavobacteriaceae</taxon>
        <taxon>Paucihalobacter</taxon>
    </lineage>
</organism>
<dbReference type="InterPro" id="IPR028098">
    <property type="entry name" value="Glyco_trans_4-like_N"/>
</dbReference>
<evidence type="ECO:0000259" key="2">
    <source>
        <dbReference type="Pfam" id="PF13439"/>
    </source>
</evidence>
<protein>
    <submittedName>
        <fullName evidence="3">Glycosyltransferase family 4 protein</fullName>
    </submittedName>
</protein>
<dbReference type="Pfam" id="PF13439">
    <property type="entry name" value="Glyco_transf_4"/>
    <property type="match status" value="1"/>
</dbReference>
<evidence type="ECO:0000313" key="4">
    <source>
        <dbReference type="Proteomes" id="UP000317332"/>
    </source>
</evidence>
<dbReference type="GO" id="GO:0016757">
    <property type="term" value="F:glycosyltransferase activity"/>
    <property type="evidence" value="ECO:0007669"/>
    <property type="project" value="InterPro"/>
</dbReference>
<proteinExistence type="predicted"/>
<dbReference type="CDD" id="cd03820">
    <property type="entry name" value="GT4_AmsD-like"/>
    <property type="match status" value="1"/>
</dbReference>
<evidence type="ECO:0000313" key="3">
    <source>
        <dbReference type="EMBL" id="TPV33371.1"/>
    </source>
</evidence>
<dbReference type="AlphaFoldDB" id="A0A506PHT2"/>